<dbReference type="AlphaFoldDB" id="A0A146JYC3"/>
<reference evidence="1" key="1">
    <citation type="submission" date="2015-07" db="EMBL/GenBank/DDBJ databases">
        <title>Adaptation to a free-living lifestyle via gene acquisitions in the diplomonad Trepomonas sp. PC1.</title>
        <authorList>
            <person name="Xu F."/>
            <person name="Jerlstrom-Hultqvist J."/>
            <person name="Kolisko M."/>
            <person name="Simpson A.G.B."/>
            <person name="Roger A.J."/>
            <person name="Svard S.G."/>
            <person name="Andersson J.O."/>
        </authorList>
    </citation>
    <scope>NUCLEOTIDE SEQUENCE</scope>
    <source>
        <strain evidence="1">PC1</strain>
    </source>
</reference>
<dbReference type="EMBL" id="GDID01006914">
    <property type="protein sequence ID" value="JAP89692.1"/>
    <property type="molecule type" value="Transcribed_RNA"/>
</dbReference>
<protein>
    <submittedName>
        <fullName evidence="1">Uncharacterized protein</fullName>
    </submittedName>
</protein>
<name>A0A146JYC3_9EUKA</name>
<accession>A0A146JYC3</accession>
<feature type="non-terminal residue" evidence="1">
    <location>
        <position position="1"/>
    </location>
</feature>
<feature type="non-terminal residue" evidence="1">
    <location>
        <position position="478"/>
    </location>
</feature>
<proteinExistence type="predicted"/>
<gene>
    <name evidence="1" type="ORF">TPC1_30813</name>
</gene>
<sequence>QTSTLEFDVQKAKLLRLQKRLKIISQVLQEGRNVTKEPNFLMQNESYQQQILSPEYPEYGKLSLVFVNQQGQIDKSVTLGDITADLADLNLFLSHYAEIYKLNQKLSFMFGKIQKQVKQLQIHREVLTFSKTLKMTQNTTQVILVYSDQIPDISLLKQQFQKIYGDCAEILREQQIQHFNVELIATRRNQRQFLQLEFCIRDIEDHLENETVQKLSDHVYTCQDFNQFFGRSFADITLSKLLIEDKSKYLHCVEAFIQHLNSQIDPDDDYDEIDFEFEECDEFSPEFGVQKEKHSQKYNESALARQLNAKSLFAQIIFNSSPYKVLLNLEEFEPVEHFDELDFLSQQVVLFEVEEEKADLNLFEHFILYKNTECLEQKDEVDEIADILTKIIDQVVEKEQIRHIWLEICAKRQVEAIIDEFVAEAVNDKNLSSNEKQEENQIETENKIFCALKESIKHNEMVEMAFYEFQKSFKEQRR</sequence>
<evidence type="ECO:0000313" key="1">
    <source>
        <dbReference type="EMBL" id="JAP89692.1"/>
    </source>
</evidence>
<organism evidence="1">
    <name type="scientific">Trepomonas sp. PC1</name>
    <dbReference type="NCBI Taxonomy" id="1076344"/>
    <lineage>
        <taxon>Eukaryota</taxon>
        <taxon>Metamonada</taxon>
        <taxon>Diplomonadida</taxon>
        <taxon>Hexamitidae</taxon>
        <taxon>Hexamitinae</taxon>
        <taxon>Trepomonas</taxon>
    </lineage>
</organism>